<protein>
    <recommendedName>
        <fullName evidence="2">histidine kinase</fullName>
        <ecNumber evidence="2">2.7.13.3</ecNumber>
    </recommendedName>
</protein>
<dbReference type="InterPro" id="IPR004358">
    <property type="entry name" value="Sig_transdc_His_kin-like_C"/>
</dbReference>
<dbReference type="SUPFAM" id="SSF55874">
    <property type="entry name" value="ATPase domain of HSP90 chaperone/DNA topoisomerase II/histidine kinase"/>
    <property type="match status" value="1"/>
</dbReference>
<evidence type="ECO:0000256" key="2">
    <source>
        <dbReference type="ARBA" id="ARBA00012438"/>
    </source>
</evidence>
<dbReference type="PRINTS" id="PR00344">
    <property type="entry name" value="BCTRLSENSOR"/>
</dbReference>
<comment type="caution">
    <text evidence="7">The sequence shown here is derived from an EMBL/GenBank/DDBJ whole genome shotgun (WGS) entry which is preliminary data.</text>
</comment>
<proteinExistence type="predicted"/>
<dbReference type="SUPFAM" id="SSF47384">
    <property type="entry name" value="Homodimeric domain of signal transducing histidine kinase"/>
    <property type="match status" value="1"/>
</dbReference>
<dbReference type="RefSeq" id="WP_166144226.1">
    <property type="nucleotide sequence ID" value="NZ_JAANYN010000002.1"/>
</dbReference>
<evidence type="ECO:0000313" key="8">
    <source>
        <dbReference type="Proteomes" id="UP000649799"/>
    </source>
</evidence>
<evidence type="ECO:0000256" key="3">
    <source>
        <dbReference type="ARBA" id="ARBA00022553"/>
    </source>
</evidence>
<reference evidence="7 8" key="1">
    <citation type="submission" date="2020-03" db="EMBL/GenBank/DDBJ databases">
        <title>Cyclobacterium plantarum sp. nov., a marine bacterium isolated from a coastal-marine wetland.</title>
        <authorList>
            <person name="Sanchez-Porro C."/>
            <person name="Ventosa A."/>
            <person name="Amoozegar M."/>
        </authorList>
    </citation>
    <scope>NUCLEOTIDE SEQUENCE [LARGE SCALE GENOMIC DNA]</scope>
    <source>
        <strain evidence="7 8">GBPx2</strain>
    </source>
</reference>
<dbReference type="Pfam" id="PF13596">
    <property type="entry name" value="PAS_10"/>
    <property type="match status" value="1"/>
</dbReference>
<keyword evidence="3" id="KW-0597">Phosphoprotein</keyword>
<dbReference type="InterPro" id="IPR052162">
    <property type="entry name" value="Sensor_kinase/Photoreceptor"/>
</dbReference>
<keyword evidence="4" id="KW-0808">Transferase</keyword>
<organism evidence="7 8">
    <name type="scientific">Cyclobacterium plantarum</name>
    <dbReference type="NCBI Taxonomy" id="2716263"/>
    <lineage>
        <taxon>Bacteria</taxon>
        <taxon>Pseudomonadati</taxon>
        <taxon>Bacteroidota</taxon>
        <taxon>Cytophagia</taxon>
        <taxon>Cytophagales</taxon>
        <taxon>Cyclobacteriaceae</taxon>
        <taxon>Cyclobacterium</taxon>
    </lineage>
</organism>
<accession>A0ABX0H463</accession>
<dbReference type="InterPro" id="IPR036097">
    <property type="entry name" value="HisK_dim/P_sf"/>
</dbReference>
<dbReference type="Pfam" id="PF02518">
    <property type="entry name" value="HATPase_c"/>
    <property type="match status" value="1"/>
</dbReference>
<comment type="catalytic activity">
    <reaction evidence="1">
        <text>ATP + protein L-histidine = ADP + protein N-phospho-L-histidine.</text>
        <dbReference type="EC" id="2.7.13.3"/>
    </reaction>
</comment>
<keyword evidence="8" id="KW-1185">Reference proteome</keyword>
<dbReference type="InterPro" id="IPR005467">
    <property type="entry name" value="His_kinase_dom"/>
</dbReference>
<evidence type="ECO:0000256" key="1">
    <source>
        <dbReference type="ARBA" id="ARBA00000085"/>
    </source>
</evidence>
<dbReference type="Proteomes" id="UP000649799">
    <property type="component" value="Unassembled WGS sequence"/>
</dbReference>
<evidence type="ECO:0000256" key="5">
    <source>
        <dbReference type="ARBA" id="ARBA00022777"/>
    </source>
</evidence>
<dbReference type="SUPFAM" id="SSF55785">
    <property type="entry name" value="PYP-like sensor domain (PAS domain)"/>
    <property type="match status" value="1"/>
</dbReference>
<dbReference type="PANTHER" id="PTHR43304">
    <property type="entry name" value="PHYTOCHROME-LIKE PROTEIN CPH1"/>
    <property type="match status" value="1"/>
</dbReference>
<dbReference type="InterPro" id="IPR036890">
    <property type="entry name" value="HATPase_C_sf"/>
</dbReference>
<keyword evidence="5" id="KW-0418">Kinase</keyword>
<dbReference type="Gene3D" id="1.10.287.130">
    <property type="match status" value="1"/>
</dbReference>
<dbReference type="Pfam" id="PF00512">
    <property type="entry name" value="HisKA"/>
    <property type="match status" value="1"/>
</dbReference>
<dbReference type="Gene3D" id="3.30.565.10">
    <property type="entry name" value="Histidine kinase-like ATPase, C-terminal domain"/>
    <property type="match status" value="1"/>
</dbReference>
<gene>
    <name evidence="7" type="ORF">G9Q97_06235</name>
</gene>
<dbReference type="PROSITE" id="PS50109">
    <property type="entry name" value="HIS_KIN"/>
    <property type="match status" value="1"/>
</dbReference>
<dbReference type="InterPro" id="IPR035965">
    <property type="entry name" value="PAS-like_dom_sf"/>
</dbReference>
<dbReference type="EC" id="2.7.13.3" evidence="2"/>
<evidence type="ECO:0000313" key="7">
    <source>
        <dbReference type="EMBL" id="NHE56409.1"/>
    </source>
</evidence>
<feature type="domain" description="Histidine kinase" evidence="6">
    <location>
        <begin position="148"/>
        <end position="361"/>
    </location>
</feature>
<dbReference type="InterPro" id="IPR003594">
    <property type="entry name" value="HATPase_dom"/>
</dbReference>
<dbReference type="CDD" id="cd00082">
    <property type="entry name" value="HisKA"/>
    <property type="match status" value="1"/>
</dbReference>
<dbReference type="InterPro" id="IPR003661">
    <property type="entry name" value="HisK_dim/P_dom"/>
</dbReference>
<evidence type="ECO:0000256" key="4">
    <source>
        <dbReference type="ARBA" id="ARBA00022679"/>
    </source>
</evidence>
<dbReference type="EMBL" id="JAANYN010000002">
    <property type="protein sequence ID" value="NHE56409.1"/>
    <property type="molecule type" value="Genomic_DNA"/>
</dbReference>
<name>A0ABX0H463_9BACT</name>
<dbReference type="SMART" id="SM00387">
    <property type="entry name" value="HATPase_c"/>
    <property type="match status" value="1"/>
</dbReference>
<dbReference type="Gene3D" id="3.30.450.20">
    <property type="entry name" value="PAS domain"/>
    <property type="match status" value="1"/>
</dbReference>
<sequence>MDSKHQDTNNTELIANNEELENYFRNTVIPQLFVDGNLILRKFTPPAMKQFQLSSGDLGKHISELTVQIRFPTIIQNILEVIETNKDMEKEIQTMDHSWYQMNILPYVIRKSNQTNGVIITFVDITSRIETLNQYEKLNLEYQNIIFALSHDLKGPIHNIKGLIGLLKEVKENDKEETNSLLDSMGKSIGKLLKTIEDLTESTKKKTGFAETSERVNIQNIVEDVLVGLGDKISRSKAKIHTEFQVSELKFSRKNIRSIVYNLLGNAIKFSEKIGQPEVWIKTQNLGTYILLTVKDNGPGIDKGKQKAIFNPHTRLDQEVEGTGLGLFIVKRMVEDLGGKVEVESVFGEGSIFRVYFKQETIHQKLN</sequence>
<dbReference type="PANTHER" id="PTHR43304:SF1">
    <property type="entry name" value="PAC DOMAIN-CONTAINING PROTEIN"/>
    <property type="match status" value="1"/>
</dbReference>
<evidence type="ECO:0000259" key="6">
    <source>
        <dbReference type="PROSITE" id="PS50109"/>
    </source>
</evidence>